<dbReference type="Proteomes" id="UP000886520">
    <property type="component" value="Chromosome 7"/>
</dbReference>
<dbReference type="EMBL" id="JABFUD020000007">
    <property type="protein sequence ID" value="KAI5077961.1"/>
    <property type="molecule type" value="Genomic_DNA"/>
</dbReference>
<evidence type="ECO:0000256" key="1">
    <source>
        <dbReference type="ARBA" id="ARBA00010020"/>
    </source>
</evidence>
<comment type="similarity">
    <text evidence="1">Belongs to the ABI family.</text>
</comment>
<reference evidence="4" key="1">
    <citation type="submission" date="2021-01" db="EMBL/GenBank/DDBJ databases">
        <title>Adiantum capillus-veneris genome.</title>
        <authorList>
            <person name="Fang Y."/>
            <person name="Liao Q."/>
        </authorList>
    </citation>
    <scope>NUCLEOTIDE SEQUENCE</scope>
    <source>
        <strain evidence="4">H3</strain>
        <tissue evidence="4">Leaf</tissue>
    </source>
</reference>
<dbReference type="OrthoDB" id="1932965at2759"/>
<organism evidence="4 5">
    <name type="scientific">Adiantum capillus-veneris</name>
    <name type="common">Maidenhair fern</name>
    <dbReference type="NCBI Taxonomy" id="13818"/>
    <lineage>
        <taxon>Eukaryota</taxon>
        <taxon>Viridiplantae</taxon>
        <taxon>Streptophyta</taxon>
        <taxon>Embryophyta</taxon>
        <taxon>Tracheophyta</taxon>
        <taxon>Polypodiopsida</taxon>
        <taxon>Polypodiidae</taxon>
        <taxon>Polypodiales</taxon>
        <taxon>Pteridineae</taxon>
        <taxon>Pteridaceae</taxon>
        <taxon>Vittarioideae</taxon>
        <taxon>Adiantum</taxon>
    </lineage>
</organism>
<comment type="function">
    <text evidence="2">Involved in regulation of actin and microtubule organization. Part of a WAVE complex that activates the Arp2/3 complex.</text>
</comment>
<accession>A0A9D4V216</accession>
<evidence type="ECO:0000313" key="4">
    <source>
        <dbReference type="EMBL" id="KAI5077961.1"/>
    </source>
</evidence>
<dbReference type="Gene3D" id="6.10.140.1620">
    <property type="match status" value="1"/>
</dbReference>
<dbReference type="PANTHER" id="PTHR10460">
    <property type="entry name" value="ABL INTERACTOR FAMILY MEMBER"/>
    <property type="match status" value="1"/>
</dbReference>
<comment type="caution">
    <text evidence="4">The sequence shown here is derived from an EMBL/GenBank/DDBJ whole genome shotgun (WGS) entry which is preliminary data.</text>
</comment>
<gene>
    <name evidence="4" type="ORF">GOP47_0007785</name>
</gene>
<feature type="compositionally biased region" description="Polar residues" evidence="3">
    <location>
        <begin position="223"/>
        <end position="235"/>
    </location>
</feature>
<proteinExistence type="inferred from homology"/>
<dbReference type="AlphaFoldDB" id="A0A9D4V216"/>
<feature type="region of interest" description="Disordered" evidence="3">
    <location>
        <begin position="223"/>
        <end position="242"/>
    </location>
</feature>
<protein>
    <submittedName>
        <fullName evidence="4">Uncharacterized protein</fullName>
    </submittedName>
</protein>
<evidence type="ECO:0000256" key="2">
    <source>
        <dbReference type="ARBA" id="ARBA00025223"/>
    </source>
</evidence>
<evidence type="ECO:0000313" key="5">
    <source>
        <dbReference type="Proteomes" id="UP000886520"/>
    </source>
</evidence>
<sequence length="291" mass="32368">MARASQSEPLPLPLPLPWSHPHSHNQDLFTTALQELRNLRLLLHSAAEYYEVAYLHSNQKNTIQPSLQDYCAKALVKSVDHLGTVASHLDESLSLLDVEISKLDLRTACVTARLSACHEKSDRKGLTRCQQMKPRKPIYLKHYNSGGKHFPSLPQLSPGKLQEIFQVNAGSDSSTLKSLSWYLAFESSSSAASKGLLGAKRSTSMEDKYDSFNKQEHFIRSLSSGQTPRCNQPFSPSVKKLMSPSSKTLGSLFMMDVEHKEGTAFCRIPFVSFLGRTKGLKSKSVDLSKQS</sequence>
<evidence type="ECO:0000256" key="3">
    <source>
        <dbReference type="SAM" id="MobiDB-lite"/>
    </source>
</evidence>
<keyword evidence="5" id="KW-1185">Reference proteome</keyword>
<dbReference type="PANTHER" id="PTHR10460:SF0">
    <property type="entry name" value="ABELSON INTERACTING PROTEIN, ISOFORM D"/>
    <property type="match status" value="1"/>
</dbReference>
<name>A0A9D4V216_ADICA</name>
<dbReference type="InterPro" id="IPR028457">
    <property type="entry name" value="ABI"/>
</dbReference>